<dbReference type="GeneID" id="98311220"/>
<evidence type="ECO:0000256" key="3">
    <source>
        <dbReference type="ARBA" id="ARBA00022989"/>
    </source>
</evidence>
<evidence type="ECO:0000256" key="5">
    <source>
        <dbReference type="SAM" id="Phobius"/>
    </source>
</evidence>
<proteinExistence type="predicted"/>
<evidence type="ECO:0000256" key="1">
    <source>
        <dbReference type="ARBA" id="ARBA00004141"/>
    </source>
</evidence>
<reference evidence="6 7" key="1">
    <citation type="journal article" date="2015" name="Genome Announc.">
        <title>Expanding the biotechnology potential of lactobacilli through comparative genomics of 213 strains and associated genera.</title>
        <authorList>
            <person name="Sun Z."/>
            <person name="Harris H.M."/>
            <person name="McCann A."/>
            <person name="Guo C."/>
            <person name="Argimon S."/>
            <person name="Zhang W."/>
            <person name="Yang X."/>
            <person name="Jeffery I.B."/>
            <person name="Cooney J.C."/>
            <person name="Kagawa T.F."/>
            <person name="Liu W."/>
            <person name="Song Y."/>
            <person name="Salvetti E."/>
            <person name="Wrobel A."/>
            <person name="Rasinkangas P."/>
            <person name="Parkhill J."/>
            <person name="Rea M.C."/>
            <person name="O'Sullivan O."/>
            <person name="Ritari J."/>
            <person name="Douillard F.P."/>
            <person name="Paul Ross R."/>
            <person name="Yang R."/>
            <person name="Briner A.E."/>
            <person name="Felis G.E."/>
            <person name="de Vos W.M."/>
            <person name="Barrangou R."/>
            <person name="Klaenhammer T.R."/>
            <person name="Caufield P.W."/>
            <person name="Cui Y."/>
            <person name="Zhang H."/>
            <person name="O'Toole P.W."/>
        </authorList>
    </citation>
    <scope>NUCLEOTIDE SEQUENCE [LARGE SCALE GENOMIC DNA]</scope>
    <source>
        <strain evidence="6 7">DSM 19519</strain>
    </source>
</reference>
<evidence type="ECO:0000256" key="2">
    <source>
        <dbReference type="ARBA" id="ARBA00022692"/>
    </source>
</evidence>
<dbReference type="EMBL" id="AZDX01000001">
    <property type="protein sequence ID" value="KRL08334.1"/>
    <property type="molecule type" value="Genomic_DNA"/>
</dbReference>
<dbReference type="Proteomes" id="UP000051448">
    <property type="component" value="Unassembled WGS sequence"/>
</dbReference>
<feature type="transmembrane region" description="Helical" evidence="5">
    <location>
        <begin position="43"/>
        <end position="67"/>
    </location>
</feature>
<organism evidence="6 7">
    <name type="scientific">Liquorilactobacillus hordei DSM 19519</name>
    <dbReference type="NCBI Taxonomy" id="1423759"/>
    <lineage>
        <taxon>Bacteria</taxon>
        <taxon>Bacillati</taxon>
        <taxon>Bacillota</taxon>
        <taxon>Bacilli</taxon>
        <taxon>Lactobacillales</taxon>
        <taxon>Lactobacillaceae</taxon>
        <taxon>Liquorilactobacillus</taxon>
    </lineage>
</organism>
<dbReference type="PATRIC" id="fig|1423759.3.peg.125"/>
<keyword evidence="2 5" id="KW-0812">Transmembrane</keyword>
<keyword evidence="7" id="KW-1185">Reference proteome</keyword>
<keyword evidence="3 5" id="KW-1133">Transmembrane helix</keyword>
<dbReference type="RefSeq" id="WP_057868526.1">
    <property type="nucleotide sequence ID" value="NZ_AZDX01000001.1"/>
</dbReference>
<sequence>MQKIKILSSLSYLSIVFAPFIFPLIIWFVCADEPIIRNHAKKSFLLHLLPIFLTLVGIIFVGTTGIITEHAQLTSWTAVLTIGIILLVDLIVFIYNIYKGIKILVQD</sequence>
<keyword evidence="4 5" id="KW-0472">Membrane</keyword>
<evidence type="ECO:0000313" key="6">
    <source>
        <dbReference type="EMBL" id="KRL08334.1"/>
    </source>
</evidence>
<comment type="caution">
    <text evidence="6">The sequence shown here is derived from an EMBL/GenBank/DDBJ whole genome shotgun (WGS) entry which is preliminary data.</text>
</comment>
<dbReference type="InterPro" id="IPR019109">
    <property type="entry name" value="MamF_MmsF"/>
</dbReference>
<dbReference type="OrthoDB" id="2328241at2"/>
<evidence type="ECO:0000313" key="7">
    <source>
        <dbReference type="Proteomes" id="UP000051448"/>
    </source>
</evidence>
<gene>
    <name evidence="6" type="ORF">FC92_GL000125</name>
</gene>
<comment type="subcellular location">
    <subcellularLocation>
        <location evidence="1">Membrane</location>
        <topology evidence="1">Multi-pass membrane protein</topology>
    </subcellularLocation>
</comment>
<dbReference type="AlphaFoldDB" id="A0A0R1MKA2"/>
<name>A0A0R1MKA2_9LACO</name>
<protein>
    <submittedName>
        <fullName evidence="6">Integral membrane protein</fullName>
    </submittedName>
</protein>
<accession>A0A0R1MKA2</accession>
<dbReference type="STRING" id="1423759.FC92_GL000125"/>
<feature type="transmembrane region" description="Helical" evidence="5">
    <location>
        <begin position="73"/>
        <end position="98"/>
    </location>
</feature>
<feature type="transmembrane region" description="Helical" evidence="5">
    <location>
        <begin position="12"/>
        <end position="31"/>
    </location>
</feature>
<dbReference type="Pfam" id="PF09685">
    <property type="entry name" value="MamF_MmsF"/>
    <property type="match status" value="1"/>
</dbReference>
<evidence type="ECO:0000256" key="4">
    <source>
        <dbReference type="ARBA" id="ARBA00023136"/>
    </source>
</evidence>